<dbReference type="Pfam" id="PF03992">
    <property type="entry name" value="ABM"/>
    <property type="match status" value="1"/>
</dbReference>
<dbReference type="PROSITE" id="PS51725">
    <property type="entry name" value="ABM"/>
    <property type="match status" value="1"/>
</dbReference>
<reference evidence="2 3" key="1">
    <citation type="submission" date="2023-09" db="EMBL/GenBank/DDBJ databases">
        <authorList>
            <person name="Rey-Velasco X."/>
        </authorList>
    </citation>
    <scope>NUCLEOTIDE SEQUENCE [LARGE SCALE GENOMIC DNA]</scope>
    <source>
        <strain evidence="2 3">P050</strain>
    </source>
</reference>
<keyword evidence="3" id="KW-1185">Reference proteome</keyword>
<dbReference type="Gene3D" id="3.30.70.100">
    <property type="match status" value="1"/>
</dbReference>
<gene>
    <name evidence="2" type="ORF">RM519_01820</name>
</gene>
<dbReference type="SUPFAM" id="SSF54909">
    <property type="entry name" value="Dimeric alpha+beta barrel"/>
    <property type="match status" value="1"/>
</dbReference>
<keyword evidence="2" id="KW-0503">Monooxygenase</keyword>
<evidence type="ECO:0000313" key="2">
    <source>
        <dbReference type="EMBL" id="MDT0551972.1"/>
    </source>
</evidence>
<evidence type="ECO:0000259" key="1">
    <source>
        <dbReference type="PROSITE" id="PS51725"/>
    </source>
</evidence>
<accession>A0ABU2Y2P8</accession>
<dbReference type="InterPro" id="IPR007138">
    <property type="entry name" value="ABM_dom"/>
</dbReference>
<dbReference type="Proteomes" id="UP001252186">
    <property type="component" value="Unassembled WGS sequence"/>
</dbReference>
<dbReference type="EMBL" id="JAVRHV010000001">
    <property type="protein sequence ID" value="MDT0551972.1"/>
    <property type="molecule type" value="Genomic_DNA"/>
</dbReference>
<protein>
    <submittedName>
        <fullName evidence="2">Quinol monooxygenase</fullName>
        <ecNumber evidence="2">1.-.-.-</ecNumber>
    </submittedName>
</protein>
<keyword evidence="2" id="KW-0560">Oxidoreductase</keyword>
<dbReference type="EC" id="1.-.-.-" evidence="2"/>
<evidence type="ECO:0000313" key="3">
    <source>
        <dbReference type="Proteomes" id="UP001252186"/>
    </source>
</evidence>
<dbReference type="PANTHER" id="PTHR33336:SF3">
    <property type="entry name" value="ABM DOMAIN-CONTAINING PROTEIN"/>
    <property type="match status" value="1"/>
</dbReference>
<organism evidence="2 3">
    <name type="scientific">Urechidicola vernalis</name>
    <dbReference type="NCBI Taxonomy" id="3075600"/>
    <lineage>
        <taxon>Bacteria</taxon>
        <taxon>Pseudomonadati</taxon>
        <taxon>Bacteroidota</taxon>
        <taxon>Flavobacteriia</taxon>
        <taxon>Flavobacteriales</taxon>
        <taxon>Flavobacteriaceae</taxon>
        <taxon>Urechidicola</taxon>
    </lineage>
</organism>
<proteinExistence type="predicted"/>
<dbReference type="RefSeq" id="WP_311591794.1">
    <property type="nucleotide sequence ID" value="NZ_JAVRHV010000001.1"/>
</dbReference>
<dbReference type="PANTHER" id="PTHR33336">
    <property type="entry name" value="QUINOL MONOOXYGENASE YGIN-RELATED"/>
    <property type="match status" value="1"/>
</dbReference>
<dbReference type="InterPro" id="IPR050744">
    <property type="entry name" value="AI-2_Isomerase_LsrG"/>
</dbReference>
<name>A0ABU2Y2P8_9FLAO</name>
<dbReference type="GO" id="GO:0004497">
    <property type="term" value="F:monooxygenase activity"/>
    <property type="evidence" value="ECO:0007669"/>
    <property type="project" value="UniProtKB-KW"/>
</dbReference>
<sequence>MSTQLTIVANIFVKEAHRKFVKSELIKLIAPTLKEKGCMNYDLHQDNENPNHFMFYENWESWDLWQDHMKTEHIEAYMKTTDGMVDHFTLNEMTPNK</sequence>
<comment type="caution">
    <text evidence="2">The sequence shown here is derived from an EMBL/GenBank/DDBJ whole genome shotgun (WGS) entry which is preliminary data.</text>
</comment>
<dbReference type="InterPro" id="IPR011008">
    <property type="entry name" value="Dimeric_a/b-barrel"/>
</dbReference>
<feature type="domain" description="ABM" evidence="1">
    <location>
        <begin position="5"/>
        <end position="93"/>
    </location>
</feature>